<dbReference type="Pfam" id="PF13377">
    <property type="entry name" value="Peripla_BP_3"/>
    <property type="match status" value="1"/>
</dbReference>
<dbReference type="PROSITE" id="PS50932">
    <property type="entry name" value="HTH_LACI_2"/>
    <property type="match status" value="1"/>
</dbReference>
<dbReference type="InterPro" id="IPR010982">
    <property type="entry name" value="Lambda_DNA-bd_dom_sf"/>
</dbReference>
<dbReference type="SMART" id="SM00354">
    <property type="entry name" value="HTH_LACI"/>
    <property type="match status" value="1"/>
</dbReference>
<dbReference type="Pfam" id="PF00356">
    <property type="entry name" value="LacI"/>
    <property type="match status" value="1"/>
</dbReference>
<proteinExistence type="predicted"/>
<dbReference type="GO" id="GO:0000976">
    <property type="term" value="F:transcription cis-regulatory region binding"/>
    <property type="evidence" value="ECO:0007669"/>
    <property type="project" value="TreeGrafter"/>
</dbReference>
<dbReference type="Gene3D" id="1.10.260.40">
    <property type="entry name" value="lambda repressor-like DNA-binding domains"/>
    <property type="match status" value="1"/>
</dbReference>
<dbReference type="CDD" id="cd01575">
    <property type="entry name" value="PBP1_GntR"/>
    <property type="match status" value="1"/>
</dbReference>
<dbReference type="SUPFAM" id="SSF47413">
    <property type="entry name" value="lambda repressor-like DNA-binding domains"/>
    <property type="match status" value="1"/>
</dbReference>
<sequence>MPDTPPEPLSVDAGNPRPRSATIKDVARLAGLSPITVSRVLNNPAAVRPETIARVREAIAQTGYIPNLLAGSLVSGRSRLVAAIIPRLSNSMLVDFVQGLSDQLEARGYQLLLGLSGYPVEQEEKLLPAILSRRPDGVVLSGTDHSDETRQILQAAGIPIVETWDLTANPVDMVVGLSQEEVGAAMARFLLGKGRRRFGMIWACDKRARKRYDGAMAVLRAQGIELVPTVEVSKFPTMGLGRLGLSELLAGGEAFDAVMCSSDTLAQGVLTEAAARGISVPQQLAVMGFGDFDFSEHTMPPLSTIRVDKRRIGVLAANALLARMDGGQPAQRVIDVGFEIVERGTT</sequence>
<evidence type="ECO:0000256" key="2">
    <source>
        <dbReference type="ARBA" id="ARBA00023125"/>
    </source>
</evidence>
<dbReference type="EMBL" id="FOVE01000004">
    <property type="protein sequence ID" value="SFN16199.1"/>
    <property type="molecule type" value="Genomic_DNA"/>
</dbReference>
<dbReference type="PRINTS" id="PR00036">
    <property type="entry name" value="HTHLACI"/>
</dbReference>
<evidence type="ECO:0000256" key="3">
    <source>
        <dbReference type="ARBA" id="ARBA00023163"/>
    </source>
</evidence>
<dbReference type="InterPro" id="IPR046335">
    <property type="entry name" value="LacI/GalR-like_sensor"/>
</dbReference>
<keyword evidence="1" id="KW-0805">Transcription regulation</keyword>
<evidence type="ECO:0000259" key="4">
    <source>
        <dbReference type="PROSITE" id="PS50932"/>
    </source>
</evidence>
<keyword evidence="2" id="KW-0238">DNA-binding</keyword>
<dbReference type="RefSeq" id="WP_091191430.1">
    <property type="nucleotide sequence ID" value="NZ_FOVE01000004.1"/>
</dbReference>
<dbReference type="PANTHER" id="PTHR30146:SF33">
    <property type="entry name" value="TRANSCRIPTIONAL REGULATOR"/>
    <property type="match status" value="1"/>
</dbReference>
<dbReference type="STRING" id="83765.SAMN05660284_00691"/>
<evidence type="ECO:0000313" key="6">
    <source>
        <dbReference type="Proteomes" id="UP000242869"/>
    </source>
</evidence>
<dbReference type="GO" id="GO:0003700">
    <property type="term" value="F:DNA-binding transcription factor activity"/>
    <property type="evidence" value="ECO:0007669"/>
    <property type="project" value="TreeGrafter"/>
</dbReference>
<name>A0A1I4WT99_9NEIS</name>
<accession>A0A1I4WT99</accession>
<dbReference type="InterPro" id="IPR028082">
    <property type="entry name" value="Peripla_BP_I"/>
</dbReference>
<gene>
    <name evidence="5" type="ORF">SAMN05660284_00691</name>
</gene>
<feature type="domain" description="HTH lacI-type" evidence="4">
    <location>
        <begin position="21"/>
        <end position="75"/>
    </location>
</feature>
<dbReference type="OrthoDB" id="8770688at2"/>
<dbReference type="InterPro" id="IPR000843">
    <property type="entry name" value="HTH_LacI"/>
</dbReference>
<dbReference type="SUPFAM" id="SSF53822">
    <property type="entry name" value="Periplasmic binding protein-like I"/>
    <property type="match status" value="1"/>
</dbReference>
<dbReference type="Proteomes" id="UP000242869">
    <property type="component" value="Unassembled WGS sequence"/>
</dbReference>
<keyword evidence="3" id="KW-0804">Transcription</keyword>
<keyword evidence="6" id="KW-1185">Reference proteome</keyword>
<protein>
    <submittedName>
        <fullName evidence="5">Transcriptional regulator, LacI family</fullName>
    </submittedName>
</protein>
<evidence type="ECO:0000256" key="1">
    <source>
        <dbReference type="ARBA" id="ARBA00023015"/>
    </source>
</evidence>
<organism evidence="5 6">
    <name type="scientific">Formivibrio citricus</name>
    <dbReference type="NCBI Taxonomy" id="83765"/>
    <lineage>
        <taxon>Bacteria</taxon>
        <taxon>Pseudomonadati</taxon>
        <taxon>Pseudomonadota</taxon>
        <taxon>Betaproteobacteria</taxon>
        <taxon>Neisseriales</taxon>
        <taxon>Chitinibacteraceae</taxon>
        <taxon>Formivibrio</taxon>
    </lineage>
</organism>
<dbReference type="Gene3D" id="3.40.50.2300">
    <property type="match status" value="2"/>
</dbReference>
<dbReference type="PANTHER" id="PTHR30146">
    <property type="entry name" value="LACI-RELATED TRANSCRIPTIONAL REPRESSOR"/>
    <property type="match status" value="1"/>
</dbReference>
<reference evidence="6" key="1">
    <citation type="submission" date="2016-10" db="EMBL/GenBank/DDBJ databases">
        <authorList>
            <person name="Varghese N."/>
            <person name="Submissions S."/>
        </authorList>
    </citation>
    <scope>NUCLEOTIDE SEQUENCE [LARGE SCALE GENOMIC DNA]</scope>
    <source>
        <strain evidence="6">DSM 6150</strain>
    </source>
</reference>
<evidence type="ECO:0000313" key="5">
    <source>
        <dbReference type="EMBL" id="SFN16199.1"/>
    </source>
</evidence>
<dbReference type="CDD" id="cd01392">
    <property type="entry name" value="HTH_LacI"/>
    <property type="match status" value="1"/>
</dbReference>
<dbReference type="AlphaFoldDB" id="A0A1I4WT99"/>